<protein>
    <submittedName>
        <fullName evidence="2">Jg4837 protein</fullName>
    </submittedName>
</protein>
<dbReference type="Proteomes" id="UP000838756">
    <property type="component" value="Unassembled WGS sequence"/>
</dbReference>
<comment type="caution">
    <text evidence="2">The sequence shown here is derived from an EMBL/GenBank/DDBJ whole genome shotgun (WGS) entry which is preliminary data.</text>
</comment>
<proteinExistence type="predicted"/>
<name>A0A8S4QGB4_9NEOP</name>
<reference evidence="2" key="1">
    <citation type="submission" date="2022-03" db="EMBL/GenBank/DDBJ databases">
        <authorList>
            <person name="Lindestad O."/>
        </authorList>
    </citation>
    <scope>NUCLEOTIDE SEQUENCE</scope>
</reference>
<feature type="region of interest" description="Disordered" evidence="1">
    <location>
        <begin position="1"/>
        <end position="23"/>
    </location>
</feature>
<dbReference type="EMBL" id="CAKXAJ010006965">
    <property type="protein sequence ID" value="CAH2210234.1"/>
    <property type="molecule type" value="Genomic_DNA"/>
</dbReference>
<evidence type="ECO:0000313" key="3">
    <source>
        <dbReference type="Proteomes" id="UP000838756"/>
    </source>
</evidence>
<dbReference type="AlphaFoldDB" id="A0A8S4QGB4"/>
<accession>A0A8S4QGB4</accession>
<keyword evidence="3" id="KW-1185">Reference proteome</keyword>
<gene>
    <name evidence="2" type="primary">jg4837</name>
    <name evidence="2" type="ORF">PAEG_LOCUS2145</name>
</gene>
<sequence length="116" mass="13213">MQVLQIPKLPHPELNPSPPTRNEGQRLALRQLVKKMMNSIVIVVCCRGIKFDVTKHISCVRKNPILKSSVAQIQSWSCSLGLVLAFLQDQDQEQDRVFLARPRPRLTVQDLSKNKT</sequence>
<evidence type="ECO:0000313" key="2">
    <source>
        <dbReference type="EMBL" id="CAH2210234.1"/>
    </source>
</evidence>
<evidence type="ECO:0000256" key="1">
    <source>
        <dbReference type="SAM" id="MobiDB-lite"/>
    </source>
</evidence>
<organism evidence="2 3">
    <name type="scientific">Pararge aegeria aegeria</name>
    <dbReference type="NCBI Taxonomy" id="348720"/>
    <lineage>
        <taxon>Eukaryota</taxon>
        <taxon>Metazoa</taxon>
        <taxon>Ecdysozoa</taxon>
        <taxon>Arthropoda</taxon>
        <taxon>Hexapoda</taxon>
        <taxon>Insecta</taxon>
        <taxon>Pterygota</taxon>
        <taxon>Neoptera</taxon>
        <taxon>Endopterygota</taxon>
        <taxon>Lepidoptera</taxon>
        <taxon>Glossata</taxon>
        <taxon>Ditrysia</taxon>
        <taxon>Papilionoidea</taxon>
        <taxon>Nymphalidae</taxon>
        <taxon>Satyrinae</taxon>
        <taxon>Satyrini</taxon>
        <taxon>Parargina</taxon>
        <taxon>Pararge</taxon>
    </lineage>
</organism>